<reference evidence="1" key="1">
    <citation type="submission" date="2014-11" db="EMBL/GenBank/DDBJ databases">
        <authorList>
            <person name="Amaro Gonzalez C."/>
        </authorList>
    </citation>
    <scope>NUCLEOTIDE SEQUENCE</scope>
</reference>
<sequence>MEHSVPALDLPLIPILKFPQTYISVQLPKCTAEEAGSESTCLTVQHIFCPNIYFINIQSTI</sequence>
<name>A0A0E9VCN2_ANGAN</name>
<protein>
    <submittedName>
        <fullName evidence="1">Uncharacterized protein</fullName>
    </submittedName>
</protein>
<dbReference type="AlphaFoldDB" id="A0A0E9VCN2"/>
<reference evidence="1" key="2">
    <citation type="journal article" date="2015" name="Fish Shellfish Immunol.">
        <title>Early steps in the European eel (Anguilla anguilla)-Vibrio vulnificus interaction in the gills: Role of the RtxA13 toxin.</title>
        <authorList>
            <person name="Callol A."/>
            <person name="Pajuelo D."/>
            <person name="Ebbesson L."/>
            <person name="Teles M."/>
            <person name="MacKenzie S."/>
            <person name="Amaro C."/>
        </authorList>
    </citation>
    <scope>NUCLEOTIDE SEQUENCE</scope>
</reference>
<accession>A0A0E9VCN2</accession>
<proteinExistence type="predicted"/>
<evidence type="ECO:0000313" key="1">
    <source>
        <dbReference type="EMBL" id="JAH75802.1"/>
    </source>
</evidence>
<organism evidence="1">
    <name type="scientific">Anguilla anguilla</name>
    <name type="common">European freshwater eel</name>
    <name type="synonym">Muraena anguilla</name>
    <dbReference type="NCBI Taxonomy" id="7936"/>
    <lineage>
        <taxon>Eukaryota</taxon>
        <taxon>Metazoa</taxon>
        <taxon>Chordata</taxon>
        <taxon>Craniata</taxon>
        <taxon>Vertebrata</taxon>
        <taxon>Euteleostomi</taxon>
        <taxon>Actinopterygii</taxon>
        <taxon>Neopterygii</taxon>
        <taxon>Teleostei</taxon>
        <taxon>Anguilliformes</taxon>
        <taxon>Anguillidae</taxon>
        <taxon>Anguilla</taxon>
    </lineage>
</organism>
<dbReference type="EMBL" id="GBXM01032775">
    <property type="protein sequence ID" value="JAH75802.1"/>
    <property type="molecule type" value="Transcribed_RNA"/>
</dbReference>